<reference evidence="11" key="1">
    <citation type="submission" date="2025-08" db="UniProtKB">
        <authorList>
            <consortium name="RefSeq"/>
        </authorList>
    </citation>
    <scope>IDENTIFICATION</scope>
</reference>
<evidence type="ECO:0000256" key="8">
    <source>
        <dbReference type="ARBA" id="ARBA00023180"/>
    </source>
</evidence>
<accession>A0ABM0R5H4</accession>
<organism evidence="10 11">
    <name type="scientific">Galeopterus variegatus</name>
    <name type="common">Malayan flying lemur</name>
    <name type="synonym">Cynocephalus variegatus</name>
    <dbReference type="NCBI Taxonomy" id="482537"/>
    <lineage>
        <taxon>Eukaryota</taxon>
        <taxon>Metazoa</taxon>
        <taxon>Chordata</taxon>
        <taxon>Craniata</taxon>
        <taxon>Vertebrata</taxon>
        <taxon>Euteleostomi</taxon>
        <taxon>Mammalia</taxon>
        <taxon>Eutheria</taxon>
        <taxon>Euarchontoglires</taxon>
        <taxon>Dermoptera</taxon>
        <taxon>Cynocephalidae</taxon>
        <taxon>Galeopterus</taxon>
    </lineage>
</organism>
<keyword evidence="4" id="KW-0732">Signal</keyword>
<gene>
    <name evidence="11" type="primary">MUC13</name>
</gene>
<evidence type="ECO:0000313" key="11">
    <source>
        <dbReference type="RefSeq" id="XP_008575865.1"/>
    </source>
</evidence>
<protein>
    <submittedName>
        <fullName evidence="11">Mucin-13</fullName>
    </submittedName>
</protein>
<dbReference type="GeneID" id="103594430"/>
<dbReference type="RefSeq" id="XP_008575865.1">
    <property type="nucleotide sequence ID" value="XM_008577643.1"/>
</dbReference>
<keyword evidence="2" id="KW-1003">Cell membrane</keyword>
<evidence type="ECO:0000256" key="4">
    <source>
        <dbReference type="ARBA" id="ARBA00022729"/>
    </source>
</evidence>
<comment type="subcellular location">
    <subcellularLocation>
        <location evidence="1">Cell membrane</location>
    </subcellularLocation>
</comment>
<evidence type="ECO:0000256" key="3">
    <source>
        <dbReference type="ARBA" id="ARBA00022536"/>
    </source>
</evidence>
<proteinExistence type="predicted"/>
<keyword evidence="6 9" id="KW-0472">Membrane</keyword>
<evidence type="ECO:0000313" key="10">
    <source>
        <dbReference type="Proteomes" id="UP000694923"/>
    </source>
</evidence>
<keyword evidence="3" id="KW-0245">EGF-like domain</keyword>
<evidence type="ECO:0000256" key="9">
    <source>
        <dbReference type="SAM" id="Phobius"/>
    </source>
</evidence>
<dbReference type="PANTHER" id="PTHR24037:SF10">
    <property type="entry name" value="MUCIN-13"/>
    <property type="match status" value="1"/>
</dbReference>
<name>A0ABM0R5H4_GALVR</name>
<keyword evidence="9" id="KW-0812">Transmembrane</keyword>
<keyword evidence="9" id="KW-1133">Transmembrane helix</keyword>
<evidence type="ECO:0000256" key="7">
    <source>
        <dbReference type="ARBA" id="ARBA00023157"/>
    </source>
</evidence>
<dbReference type="Proteomes" id="UP000694923">
    <property type="component" value="Unplaced"/>
</dbReference>
<dbReference type="PANTHER" id="PTHR24037">
    <property type="entry name" value="HEART DEVELOPMENT PROTEIN WITH EGF-LIKE DOMAINS 1"/>
    <property type="match status" value="1"/>
</dbReference>
<keyword evidence="7" id="KW-1015">Disulfide bond</keyword>
<keyword evidence="8" id="KW-0325">Glycoprotein</keyword>
<keyword evidence="5" id="KW-0677">Repeat</keyword>
<evidence type="ECO:0000256" key="1">
    <source>
        <dbReference type="ARBA" id="ARBA00004236"/>
    </source>
</evidence>
<feature type="transmembrane region" description="Helical" evidence="9">
    <location>
        <begin position="20"/>
        <end position="44"/>
    </location>
</feature>
<sequence>MLTAGRCAFGYSGVNCKDQFQLILTIVSTIASVLILSMAIALIFSARSKNKRKNIEEQNLIEEDFQNLRLQQTGFSNLGADGNIFPKIRIAASEDNRPQNPYTNQREW</sequence>
<evidence type="ECO:0000256" key="6">
    <source>
        <dbReference type="ARBA" id="ARBA00023136"/>
    </source>
</evidence>
<evidence type="ECO:0000256" key="5">
    <source>
        <dbReference type="ARBA" id="ARBA00022737"/>
    </source>
</evidence>
<evidence type="ECO:0000256" key="2">
    <source>
        <dbReference type="ARBA" id="ARBA00022475"/>
    </source>
</evidence>
<keyword evidence="10" id="KW-1185">Reference proteome</keyword>